<keyword evidence="1" id="KW-0812">Transmembrane</keyword>
<organism evidence="3">
    <name type="scientific">Flexilinea flocculi</name>
    <dbReference type="NCBI Taxonomy" id="1678840"/>
    <lineage>
        <taxon>Bacteria</taxon>
        <taxon>Bacillati</taxon>
        <taxon>Chloroflexota</taxon>
        <taxon>Anaerolineae</taxon>
        <taxon>Anaerolineales</taxon>
        <taxon>Anaerolineaceae</taxon>
        <taxon>Flexilinea</taxon>
    </lineage>
</organism>
<feature type="transmembrane region" description="Helical" evidence="1">
    <location>
        <begin position="541"/>
        <end position="560"/>
    </location>
</feature>
<dbReference type="OrthoDB" id="9805123at2"/>
<feature type="transmembrane region" description="Helical" evidence="1">
    <location>
        <begin position="507"/>
        <end position="529"/>
    </location>
</feature>
<sequence>MKRIHFSPVAQLFLCFSFILIAFALSRWIETDGGKILIHKIDIEITETSCAAGKIYRPLNAQSLNQRPAVVLVPGLQNDKDGMSSIAIELAKRGYVALSIDNFGQGSTPSRSLLPGESVIDSAYSLLKSQSFVDKERIGIVGFSVGTIDTLLASELRNFASILLLAPYEDLARIKMSDSIIRKIHIISPFFNEFTQFRASESLIEKNKSNQVDQIQTNIFHFIMPIHPRIIAKVLDQIHADLQIPNDAPLWFNTNLQSAWIRDLCQAICFVFWLIVILPVSELLARISKNHLAITPQKISSNAVRCLPFLWIVSGIILYIIALIIAYFLYHNSNLFYRFFSISVNLIWISSMVIFWIIPVTIWQKEKDKEAFSHINVGNFLISLLIALTVLLWMYGTMRLFSRVFMIDLHFIFPFFRSLDKKWLLFLSVFFISSLFFGLYSNIFASAYRNKHSYIRFLLIGIGSQLIFLAIEYIPVVFFQTSGWEWLFSSLRGPTNFMAGLQEFNGFVWGFGSLMALFNVVISGALFLLQTKLAQQKFNNLFVSFVCSGLYSWLLISGTTQF</sequence>
<protein>
    <submittedName>
        <fullName evidence="3">Alpha/beta hydrolase family</fullName>
    </submittedName>
</protein>
<dbReference type="GO" id="GO:0016787">
    <property type="term" value="F:hydrolase activity"/>
    <property type="evidence" value="ECO:0007669"/>
    <property type="project" value="UniProtKB-KW"/>
</dbReference>
<feature type="transmembrane region" description="Helical" evidence="1">
    <location>
        <begin position="375"/>
        <end position="396"/>
    </location>
</feature>
<dbReference type="PANTHER" id="PTHR22946">
    <property type="entry name" value="DIENELACTONE HYDROLASE DOMAIN-CONTAINING PROTEIN-RELATED"/>
    <property type="match status" value="1"/>
</dbReference>
<evidence type="ECO:0000313" key="3">
    <source>
        <dbReference type="EMBL" id="GAP41434.1"/>
    </source>
</evidence>
<reference evidence="3" key="1">
    <citation type="journal article" date="2015" name="Genome Announc.">
        <title>Draft Genome Sequence of Anaerolineae Strain TC1, a Novel Isolate from a Methanogenic Wastewater Treatment System.</title>
        <authorList>
            <person name="Matsuura N."/>
            <person name="Tourlousse D.M."/>
            <person name="Sun L."/>
            <person name="Toyonaga M."/>
            <person name="Kuroda K."/>
            <person name="Ohashi A."/>
            <person name="Cruz R."/>
            <person name="Yamaguchi T."/>
            <person name="Sekiguchi Y."/>
        </authorList>
    </citation>
    <scope>NUCLEOTIDE SEQUENCE [LARGE SCALE GENOMIC DNA]</scope>
    <source>
        <strain evidence="3">TC1</strain>
    </source>
</reference>
<evidence type="ECO:0000256" key="1">
    <source>
        <dbReference type="SAM" id="Phobius"/>
    </source>
</evidence>
<keyword evidence="4" id="KW-1185">Reference proteome</keyword>
<dbReference type="InterPro" id="IPR050261">
    <property type="entry name" value="FrsA_esterase"/>
</dbReference>
<evidence type="ECO:0000259" key="2">
    <source>
        <dbReference type="Pfam" id="PF12740"/>
    </source>
</evidence>
<keyword evidence="1" id="KW-1133">Transmembrane helix</keyword>
<feature type="transmembrane region" description="Helical" evidence="1">
    <location>
        <begin position="457"/>
        <end position="479"/>
    </location>
</feature>
<dbReference type="EMBL" id="DF968181">
    <property type="protein sequence ID" value="GAP41434.1"/>
    <property type="molecule type" value="Genomic_DNA"/>
</dbReference>
<feature type="transmembrane region" description="Helical" evidence="1">
    <location>
        <begin position="423"/>
        <end position="445"/>
    </location>
</feature>
<proteinExistence type="predicted"/>
<dbReference type="InterPro" id="IPR029058">
    <property type="entry name" value="AB_hydrolase_fold"/>
</dbReference>
<feature type="transmembrane region" description="Helical" evidence="1">
    <location>
        <begin position="309"/>
        <end position="330"/>
    </location>
</feature>
<name>A0A0S7BM58_9CHLR</name>
<dbReference type="Pfam" id="PF12740">
    <property type="entry name" value="PETase"/>
    <property type="match status" value="1"/>
</dbReference>
<gene>
    <name evidence="3" type="ORF">ATC1_131423</name>
</gene>
<dbReference type="STRING" id="1678840.ATC1_131423"/>
<dbReference type="RefSeq" id="WP_062282630.1">
    <property type="nucleotide sequence ID" value="NZ_DF968181.1"/>
</dbReference>
<dbReference type="SUPFAM" id="SSF53474">
    <property type="entry name" value="alpha/beta-Hydrolases"/>
    <property type="match status" value="1"/>
</dbReference>
<dbReference type="Proteomes" id="UP000053370">
    <property type="component" value="Unassembled WGS sequence"/>
</dbReference>
<dbReference type="AlphaFoldDB" id="A0A0S7BM58"/>
<dbReference type="InterPro" id="IPR041127">
    <property type="entry name" value="PET_hydrolase/cutinase-like"/>
</dbReference>
<keyword evidence="1" id="KW-0472">Membrane</keyword>
<feature type="transmembrane region" description="Helical" evidence="1">
    <location>
        <begin position="336"/>
        <end position="363"/>
    </location>
</feature>
<evidence type="ECO:0000313" key="4">
    <source>
        <dbReference type="Proteomes" id="UP000053370"/>
    </source>
</evidence>
<feature type="domain" description="PET hydrolase/cutinase-like" evidence="2">
    <location>
        <begin position="50"/>
        <end position="169"/>
    </location>
</feature>
<keyword evidence="3" id="KW-0378">Hydrolase</keyword>
<dbReference type="Gene3D" id="3.40.50.1820">
    <property type="entry name" value="alpha/beta hydrolase"/>
    <property type="match status" value="1"/>
</dbReference>
<feature type="transmembrane region" description="Helical" evidence="1">
    <location>
        <begin position="270"/>
        <end position="288"/>
    </location>
</feature>
<accession>A0A0S7BM58</accession>